<evidence type="ECO:0000256" key="6">
    <source>
        <dbReference type="ARBA" id="ARBA00023136"/>
    </source>
</evidence>
<keyword evidence="9" id="KW-1185">Reference proteome</keyword>
<protein>
    <recommendedName>
        <fullName evidence="7">Mitochondrial outer membrane transport complex Sam37/metaxin N-terminal domain-containing protein</fullName>
    </recommendedName>
</protein>
<evidence type="ECO:0000313" key="8">
    <source>
        <dbReference type="EMBL" id="KAK0383929.1"/>
    </source>
</evidence>
<keyword evidence="6" id="KW-0472">Membrane</keyword>
<keyword evidence="4" id="KW-0653">Protein transport</keyword>
<dbReference type="AlphaFoldDB" id="A0AA39L4T2"/>
<dbReference type="Proteomes" id="UP001175261">
    <property type="component" value="Unassembled WGS sequence"/>
</dbReference>
<keyword evidence="3" id="KW-1000">Mitochondrion outer membrane</keyword>
<dbReference type="GO" id="GO:0001401">
    <property type="term" value="C:SAM complex"/>
    <property type="evidence" value="ECO:0007669"/>
    <property type="project" value="InterPro"/>
</dbReference>
<evidence type="ECO:0000256" key="3">
    <source>
        <dbReference type="ARBA" id="ARBA00022787"/>
    </source>
</evidence>
<proteinExistence type="predicted"/>
<comment type="caution">
    <text evidence="8">The sequence shown here is derived from an EMBL/GenBank/DDBJ whole genome shotgun (WGS) entry which is preliminary data.</text>
</comment>
<dbReference type="CDD" id="cd03078">
    <property type="entry name" value="GST_N_Metaxin1_like"/>
    <property type="match status" value="1"/>
</dbReference>
<dbReference type="EMBL" id="JAPDFR010000008">
    <property type="protein sequence ID" value="KAK0383929.1"/>
    <property type="molecule type" value="Genomic_DNA"/>
</dbReference>
<evidence type="ECO:0000256" key="1">
    <source>
        <dbReference type="ARBA" id="ARBA00004294"/>
    </source>
</evidence>
<keyword evidence="5" id="KW-0496">Mitochondrion</keyword>
<dbReference type="PANTHER" id="PTHR12289:SF41">
    <property type="entry name" value="FAILED AXON CONNECTIONS-RELATED"/>
    <property type="match status" value="1"/>
</dbReference>
<gene>
    <name evidence="8" type="ORF">NLU13_8020</name>
</gene>
<comment type="subcellular location">
    <subcellularLocation>
        <location evidence="1">Mitochondrion outer membrane</location>
    </subcellularLocation>
</comment>
<name>A0AA39L4T2_SARSR</name>
<dbReference type="GO" id="GO:0007005">
    <property type="term" value="P:mitochondrion organization"/>
    <property type="evidence" value="ECO:0007669"/>
    <property type="project" value="TreeGrafter"/>
</dbReference>
<evidence type="ECO:0000256" key="4">
    <source>
        <dbReference type="ARBA" id="ARBA00022927"/>
    </source>
</evidence>
<dbReference type="InterPro" id="IPR050931">
    <property type="entry name" value="Mito_Protein_Transport_Metaxin"/>
</dbReference>
<accession>A0AA39L4T2</accession>
<evidence type="ECO:0000256" key="5">
    <source>
        <dbReference type="ARBA" id="ARBA00023128"/>
    </source>
</evidence>
<dbReference type="GO" id="GO:0015031">
    <property type="term" value="P:protein transport"/>
    <property type="evidence" value="ECO:0007669"/>
    <property type="project" value="UniProtKB-KW"/>
</dbReference>
<evidence type="ECO:0000313" key="9">
    <source>
        <dbReference type="Proteomes" id="UP001175261"/>
    </source>
</evidence>
<organism evidence="8 9">
    <name type="scientific">Sarocladium strictum</name>
    <name type="common">Black bundle disease fungus</name>
    <name type="synonym">Acremonium strictum</name>
    <dbReference type="NCBI Taxonomy" id="5046"/>
    <lineage>
        <taxon>Eukaryota</taxon>
        <taxon>Fungi</taxon>
        <taxon>Dikarya</taxon>
        <taxon>Ascomycota</taxon>
        <taxon>Pezizomycotina</taxon>
        <taxon>Sordariomycetes</taxon>
        <taxon>Hypocreomycetidae</taxon>
        <taxon>Hypocreales</taxon>
        <taxon>Sarocladiaceae</taxon>
        <taxon>Sarocladium</taxon>
    </lineage>
</organism>
<keyword evidence="2" id="KW-0813">Transport</keyword>
<dbReference type="PANTHER" id="PTHR12289">
    <property type="entry name" value="METAXIN RELATED"/>
    <property type="match status" value="1"/>
</dbReference>
<reference evidence="8" key="1">
    <citation type="submission" date="2022-10" db="EMBL/GenBank/DDBJ databases">
        <title>Determination and structural analysis of whole genome sequence of Sarocladium strictum F4-1.</title>
        <authorList>
            <person name="Hu L."/>
            <person name="Jiang Y."/>
        </authorList>
    </citation>
    <scope>NUCLEOTIDE SEQUENCE</scope>
    <source>
        <strain evidence="8">F4-1</strain>
    </source>
</reference>
<dbReference type="InterPro" id="IPR019564">
    <property type="entry name" value="Sam37/metaxin_N"/>
</dbReference>
<feature type="domain" description="Mitochondrial outer membrane transport complex Sam37/metaxin N-terminal" evidence="7">
    <location>
        <begin position="20"/>
        <end position="147"/>
    </location>
</feature>
<evidence type="ECO:0000259" key="7">
    <source>
        <dbReference type="Pfam" id="PF10568"/>
    </source>
</evidence>
<dbReference type="Pfam" id="PF10568">
    <property type="entry name" value="Tom37"/>
    <property type="match status" value="1"/>
</dbReference>
<evidence type="ECO:0000256" key="2">
    <source>
        <dbReference type="ARBA" id="ARBA00022448"/>
    </source>
</evidence>
<sequence length="444" mass="48471">MLELHIWGPAFGLPSLDAECIAAVAYLQHATASPADWRLIPSNDPSVSPDNLLPALNHDGAWTSGYSNITRYLTTHSLARDLDATVHSSPILSADLHAFTSYLNTHASALLDLSLYVSSTNWTTTTRPLYSQLLPFPLTWTLPIHIREGALRRTEPLGLGELDQDFDASGGSTLGSDRLPETVRRHLPRVGAKKTVGGEMTAEEKAAIRLFAVVDDCLSGILKLMHSSSEKDEVRFFSDVDVSSVDCLAFGYLSLMREAPVPRSFLKDWLVQKTPKLSLFVDRLRKICLEESGEIPWSTPTSLGFVHFTSRILDSTIRHIPTVGEFYAVETRRRPERRNLGITSLDTRSWSLAFGLLAVGLSAGYGVHLYRSWQPFGSRLQVWRRAATGLGRFGEAGALLGLAMPVAAQAVGSSDGSGGVAAGRVSDMDTDELVVAVEQQRAGR</sequence>